<keyword evidence="2" id="KW-1185">Reference proteome</keyword>
<dbReference type="EMBL" id="CATNWA010014861">
    <property type="protein sequence ID" value="CAI9576782.1"/>
    <property type="molecule type" value="Genomic_DNA"/>
</dbReference>
<dbReference type="Proteomes" id="UP001162483">
    <property type="component" value="Unassembled WGS sequence"/>
</dbReference>
<proteinExistence type="predicted"/>
<reference evidence="1" key="1">
    <citation type="submission" date="2023-05" db="EMBL/GenBank/DDBJ databases">
        <authorList>
            <person name="Stuckert A."/>
        </authorList>
    </citation>
    <scope>NUCLEOTIDE SEQUENCE</scope>
</reference>
<comment type="caution">
    <text evidence="1">The sequence shown here is derived from an EMBL/GenBank/DDBJ whole genome shotgun (WGS) entry which is preliminary data.</text>
</comment>
<organism evidence="1 2">
    <name type="scientific">Staurois parvus</name>
    <dbReference type="NCBI Taxonomy" id="386267"/>
    <lineage>
        <taxon>Eukaryota</taxon>
        <taxon>Metazoa</taxon>
        <taxon>Chordata</taxon>
        <taxon>Craniata</taxon>
        <taxon>Vertebrata</taxon>
        <taxon>Euteleostomi</taxon>
        <taxon>Amphibia</taxon>
        <taxon>Batrachia</taxon>
        <taxon>Anura</taxon>
        <taxon>Neobatrachia</taxon>
        <taxon>Ranoidea</taxon>
        <taxon>Ranidae</taxon>
        <taxon>Staurois</taxon>
    </lineage>
</organism>
<name>A0ABN9DZP6_9NEOB</name>
<sequence>NPFALAAHKCAASRRLGLDAERPHICVHVTKYICAESVRPARSQHTCVVLTERSRSPLVIMTFTNHVTAVVRCHMTLKPCPPPGF</sequence>
<evidence type="ECO:0000313" key="1">
    <source>
        <dbReference type="EMBL" id="CAI9576782.1"/>
    </source>
</evidence>
<protein>
    <submittedName>
        <fullName evidence="1">Uncharacterized protein</fullName>
    </submittedName>
</protein>
<gene>
    <name evidence="1" type="ORF">SPARVUS_LOCUS8582326</name>
</gene>
<evidence type="ECO:0000313" key="2">
    <source>
        <dbReference type="Proteomes" id="UP001162483"/>
    </source>
</evidence>
<feature type="non-terminal residue" evidence="1">
    <location>
        <position position="1"/>
    </location>
</feature>
<accession>A0ABN9DZP6</accession>